<organism evidence="3 4">
    <name type="scientific">Propioniciclava tarda</name>
    <dbReference type="NCBI Taxonomy" id="433330"/>
    <lineage>
        <taxon>Bacteria</taxon>
        <taxon>Bacillati</taxon>
        <taxon>Actinomycetota</taxon>
        <taxon>Actinomycetes</taxon>
        <taxon>Propionibacteriales</taxon>
        <taxon>Propionibacteriaceae</taxon>
        <taxon>Propioniciclava</taxon>
    </lineage>
</organism>
<comment type="caution">
    <text evidence="3">The sequence shown here is derived from an EMBL/GenBank/DDBJ whole genome shotgun (WGS) entry which is preliminary data.</text>
</comment>
<keyword evidence="4" id="KW-1185">Reference proteome</keyword>
<accession>A0A4Q9KPI7</accession>
<dbReference type="InterPro" id="IPR011660">
    <property type="entry name" value="VapB-like"/>
</dbReference>
<protein>
    <submittedName>
        <fullName evidence="3">PSK operon transcription factor</fullName>
    </submittedName>
</protein>
<proteinExistence type="predicted"/>
<evidence type="ECO:0000313" key="3">
    <source>
        <dbReference type="EMBL" id="TBT96255.1"/>
    </source>
</evidence>
<dbReference type="AlphaFoldDB" id="A0A4Q9KPI7"/>
<dbReference type="Pfam" id="PF07704">
    <property type="entry name" value="PSK_trans_fac"/>
    <property type="match status" value="1"/>
</dbReference>
<dbReference type="Proteomes" id="UP000291933">
    <property type="component" value="Unassembled WGS sequence"/>
</dbReference>
<dbReference type="RefSeq" id="WP_131170667.1">
    <property type="nucleotide sequence ID" value="NZ_FXTL01000001.1"/>
</dbReference>
<keyword evidence="1" id="KW-1277">Toxin-antitoxin system</keyword>
<dbReference type="OrthoDB" id="495439at2"/>
<dbReference type="EMBL" id="SDMR01000001">
    <property type="protein sequence ID" value="TBT96255.1"/>
    <property type="molecule type" value="Genomic_DNA"/>
</dbReference>
<evidence type="ECO:0000256" key="1">
    <source>
        <dbReference type="ARBA" id="ARBA00022649"/>
    </source>
</evidence>
<sequence>MALNIKDETTDRLARQLAATTGESLTDAIRAAVTERLAREKRRQSSSKRASGLGRFIDRGRRRATVDHRSPDDILGYDADGLLT</sequence>
<feature type="compositionally biased region" description="Basic and acidic residues" evidence="2">
    <location>
        <begin position="56"/>
        <end position="72"/>
    </location>
</feature>
<evidence type="ECO:0000313" key="4">
    <source>
        <dbReference type="Proteomes" id="UP000291933"/>
    </source>
</evidence>
<feature type="region of interest" description="Disordered" evidence="2">
    <location>
        <begin position="36"/>
        <end position="84"/>
    </location>
</feature>
<evidence type="ECO:0000256" key="2">
    <source>
        <dbReference type="SAM" id="MobiDB-lite"/>
    </source>
</evidence>
<reference evidence="3 4" key="1">
    <citation type="submission" date="2019-01" db="EMBL/GenBank/DDBJ databases">
        <title>Lactibacter flavus gen. nov., sp. nov., a novel bacterium of the family Propionibacteriaceae isolated from raw milk and dairy products.</title>
        <authorList>
            <person name="Huptas C."/>
            <person name="Wenning M."/>
            <person name="Breitenwieser F."/>
            <person name="Doll E."/>
            <person name="Von Neubeck M."/>
            <person name="Busse H.-J."/>
            <person name="Scherer S."/>
        </authorList>
    </citation>
    <scope>NUCLEOTIDE SEQUENCE [LARGE SCALE GENOMIC DNA]</scope>
    <source>
        <strain evidence="3 4">DSM 22130</strain>
    </source>
</reference>
<name>A0A4Q9KPI7_PROTD</name>
<gene>
    <name evidence="3" type="ORF">ET996_00875</name>
</gene>